<dbReference type="InterPro" id="IPR006638">
    <property type="entry name" value="Elp3/MiaA/NifB-like_rSAM"/>
</dbReference>
<dbReference type="SFLD" id="SFLDG01113">
    <property type="entry name" value="Uncharacterised_Radical_SAM_Su"/>
    <property type="match status" value="1"/>
</dbReference>
<accession>X0TW75</accession>
<dbReference type="PANTHER" id="PTHR43288">
    <property type="entry name" value="BIOTIN SYNTHASE-RELATED PROTEIN, RADICAL SAM SUPERFAMILY"/>
    <property type="match status" value="1"/>
</dbReference>
<evidence type="ECO:0000259" key="5">
    <source>
        <dbReference type="PROSITE" id="PS51918"/>
    </source>
</evidence>
<dbReference type="PROSITE" id="PS51918">
    <property type="entry name" value="RADICAL_SAM"/>
    <property type="match status" value="1"/>
</dbReference>
<feature type="non-terminal residue" evidence="6">
    <location>
        <position position="234"/>
    </location>
</feature>
<keyword evidence="1" id="KW-0949">S-adenosyl-L-methionine</keyword>
<dbReference type="Pfam" id="PF04055">
    <property type="entry name" value="Radical_SAM"/>
    <property type="match status" value="1"/>
</dbReference>
<dbReference type="SFLD" id="SFLDS00029">
    <property type="entry name" value="Radical_SAM"/>
    <property type="match status" value="1"/>
</dbReference>
<dbReference type="SUPFAM" id="SSF102114">
    <property type="entry name" value="Radical SAM enzymes"/>
    <property type="match status" value="1"/>
</dbReference>
<evidence type="ECO:0000256" key="2">
    <source>
        <dbReference type="ARBA" id="ARBA00022723"/>
    </source>
</evidence>
<dbReference type="GO" id="GO:0003824">
    <property type="term" value="F:catalytic activity"/>
    <property type="evidence" value="ECO:0007669"/>
    <property type="project" value="InterPro"/>
</dbReference>
<dbReference type="GO" id="GO:0046872">
    <property type="term" value="F:metal ion binding"/>
    <property type="evidence" value="ECO:0007669"/>
    <property type="project" value="UniProtKB-KW"/>
</dbReference>
<comment type="caution">
    <text evidence="6">The sequence shown here is derived from an EMBL/GenBank/DDBJ whole genome shotgun (WGS) entry which is preliminary data.</text>
</comment>
<dbReference type="InterPro" id="IPR013785">
    <property type="entry name" value="Aldolase_TIM"/>
</dbReference>
<dbReference type="CDD" id="cd01335">
    <property type="entry name" value="Radical_SAM"/>
    <property type="match status" value="1"/>
</dbReference>
<organism evidence="6">
    <name type="scientific">marine sediment metagenome</name>
    <dbReference type="NCBI Taxonomy" id="412755"/>
    <lineage>
        <taxon>unclassified sequences</taxon>
        <taxon>metagenomes</taxon>
        <taxon>ecological metagenomes</taxon>
    </lineage>
</organism>
<evidence type="ECO:0000256" key="3">
    <source>
        <dbReference type="ARBA" id="ARBA00023004"/>
    </source>
</evidence>
<feature type="non-terminal residue" evidence="6">
    <location>
        <position position="1"/>
    </location>
</feature>
<dbReference type="InterPro" id="IPR058240">
    <property type="entry name" value="rSAM_sf"/>
</dbReference>
<proteinExistence type="predicted"/>
<dbReference type="GO" id="GO:0051536">
    <property type="term" value="F:iron-sulfur cluster binding"/>
    <property type="evidence" value="ECO:0007669"/>
    <property type="project" value="UniProtKB-KW"/>
</dbReference>
<keyword evidence="2" id="KW-0479">Metal-binding</keyword>
<dbReference type="AlphaFoldDB" id="X0TW75"/>
<dbReference type="PANTHER" id="PTHR43288:SF2">
    <property type="entry name" value="RADICAL SAM CORE DOMAIN-CONTAINING PROTEIN"/>
    <property type="match status" value="1"/>
</dbReference>
<keyword evidence="4" id="KW-0411">Iron-sulfur</keyword>
<evidence type="ECO:0000256" key="1">
    <source>
        <dbReference type="ARBA" id="ARBA00022691"/>
    </source>
</evidence>
<evidence type="ECO:0000256" key="4">
    <source>
        <dbReference type="ARBA" id="ARBA00023014"/>
    </source>
</evidence>
<dbReference type="SMART" id="SM00729">
    <property type="entry name" value="Elp3"/>
    <property type="match status" value="1"/>
</dbReference>
<protein>
    <recommendedName>
        <fullName evidence="5">Radical SAM core domain-containing protein</fullName>
    </recommendedName>
</protein>
<name>X0TW75_9ZZZZ</name>
<dbReference type="InterPro" id="IPR007197">
    <property type="entry name" value="rSAM"/>
</dbReference>
<dbReference type="EMBL" id="BARS01012144">
    <property type="protein sequence ID" value="GAF97484.1"/>
    <property type="molecule type" value="Genomic_DNA"/>
</dbReference>
<feature type="domain" description="Radical SAM core" evidence="5">
    <location>
        <begin position="12"/>
        <end position="234"/>
    </location>
</feature>
<dbReference type="Gene3D" id="3.20.20.70">
    <property type="entry name" value="Aldolase class I"/>
    <property type="match status" value="1"/>
</dbReference>
<reference evidence="6" key="1">
    <citation type="journal article" date="2014" name="Front. Microbiol.">
        <title>High frequency of phylogenetically diverse reductive dehalogenase-homologous genes in deep subseafloor sedimentary metagenomes.</title>
        <authorList>
            <person name="Kawai M."/>
            <person name="Futagami T."/>
            <person name="Toyoda A."/>
            <person name="Takaki Y."/>
            <person name="Nishi S."/>
            <person name="Hori S."/>
            <person name="Arai W."/>
            <person name="Tsubouchi T."/>
            <person name="Morono Y."/>
            <person name="Uchiyama I."/>
            <person name="Ito T."/>
            <person name="Fujiyama A."/>
            <person name="Inagaki F."/>
            <person name="Takami H."/>
        </authorList>
    </citation>
    <scope>NUCLEOTIDE SEQUENCE</scope>
    <source>
        <strain evidence="6">Expedition CK06-06</strain>
    </source>
</reference>
<sequence>TAKMDKIFRSYYVWPKFPSISMSGDSCALYCKHCNHTYLNDMQSLTKPEKFLETCRQLADNGTVGFLLSGGCNKNGKMLNLRKLLPVIKQIKRETDLIIKLHAGFVDTTLAEDIVSAGIDIASVEVVGSNETIKEIFDFNASTNSYVNTLQNLESAGMPYIVPHICIGLHYGEINGEFEALKIIKEFCNPSLLVMIVFRPTKGTVLENCKIPSISDISTVVKKAKEMFPYKDIS</sequence>
<gene>
    <name evidence="6" type="ORF">S01H1_21780</name>
</gene>
<keyword evidence="3" id="KW-0408">Iron</keyword>
<evidence type="ECO:0000313" key="6">
    <source>
        <dbReference type="EMBL" id="GAF97484.1"/>
    </source>
</evidence>